<protein>
    <submittedName>
        <fullName evidence="1">Uncharacterized protein</fullName>
    </submittedName>
</protein>
<organism evidence="1 2">
    <name type="scientific">Streptomyces spectabilis</name>
    <dbReference type="NCBI Taxonomy" id="68270"/>
    <lineage>
        <taxon>Bacteria</taxon>
        <taxon>Bacillati</taxon>
        <taxon>Actinomycetota</taxon>
        <taxon>Actinomycetes</taxon>
        <taxon>Kitasatosporales</taxon>
        <taxon>Streptomycetaceae</taxon>
        <taxon>Streptomyces</taxon>
    </lineage>
</organism>
<name>A0A516RF66_STRST</name>
<dbReference type="AlphaFoldDB" id="A0A516RF66"/>
<sequence length="80" mass="8992">MSERSEEVPEPASAGMSWNDFLASLPEEQRKCTQERGHCDHDEHLTCCLCGYTATLCADPECDSLAYLGSDWCRKHTPKI</sequence>
<evidence type="ECO:0000313" key="1">
    <source>
        <dbReference type="EMBL" id="QDQ14299.1"/>
    </source>
</evidence>
<evidence type="ECO:0000313" key="2">
    <source>
        <dbReference type="Proteomes" id="UP000316806"/>
    </source>
</evidence>
<reference evidence="1 2" key="1">
    <citation type="journal article" date="2019" name="J. Ind. Microbiol. Biotechnol.">
        <title>The complete genomic sequence of Streptomyces spectabilis NRRL-2792 and identification of secondary metabolite biosynthetic gene clusters.</title>
        <authorList>
            <person name="Sinha A."/>
            <person name="Phillips-Salemka S."/>
            <person name="Niraula T.A."/>
            <person name="Short K.A."/>
            <person name="Niraula N.P."/>
        </authorList>
    </citation>
    <scope>NUCLEOTIDE SEQUENCE [LARGE SCALE GENOMIC DNA]</scope>
    <source>
        <strain evidence="1 2">NRRL 2792</strain>
    </source>
</reference>
<dbReference type="RefSeq" id="WP_144321511.1">
    <property type="nucleotide sequence ID" value="NZ_CP040916.1"/>
</dbReference>
<proteinExistence type="predicted"/>
<dbReference type="EMBL" id="CP040916">
    <property type="protein sequence ID" value="QDQ14299.1"/>
    <property type="molecule type" value="Genomic_DNA"/>
</dbReference>
<dbReference type="Proteomes" id="UP000316806">
    <property type="component" value="Chromosome"/>
</dbReference>
<gene>
    <name evidence="1" type="ORF">FH965_30095</name>
</gene>
<accession>A0A516RF66</accession>